<evidence type="ECO:0000256" key="1">
    <source>
        <dbReference type="SAM" id="MobiDB-lite"/>
    </source>
</evidence>
<gene>
    <name evidence="2" type="ORF">HU200_000457</name>
</gene>
<organism evidence="2 3">
    <name type="scientific">Digitaria exilis</name>
    <dbReference type="NCBI Taxonomy" id="1010633"/>
    <lineage>
        <taxon>Eukaryota</taxon>
        <taxon>Viridiplantae</taxon>
        <taxon>Streptophyta</taxon>
        <taxon>Embryophyta</taxon>
        <taxon>Tracheophyta</taxon>
        <taxon>Spermatophyta</taxon>
        <taxon>Magnoliopsida</taxon>
        <taxon>Liliopsida</taxon>
        <taxon>Poales</taxon>
        <taxon>Poaceae</taxon>
        <taxon>PACMAD clade</taxon>
        <taxon>Panicoideae</taxon>
        <taxon>Panicodae</taxon>
        <taxon>Paniceae</taxon>
        <taxon>Anthephorinae</taxon>
        <taxon>Digitaria</taxon>
    </lineage>
</organism>
<feature type="compositionally biased region" description="Low complexity" evidence="1">
    <location>
        <begin position="102"/>
        <end position="113"/>
    </location>
</feature>
<dbReference type="Pfam" id="PF08224">
    <property type="entry name" value="DUF1719"/>
    <property type="match status" value="1"/>
</dbReference>
<proteinExistence type="predicted"/>
<name>A0A835G2X9_9POAL</name>
<dbReference type="SMART" id="SM01157">
    <property type="entry name" value="DUF1719"/>
    <property type="match status" value="1"/>
</dbReference>
<keyword evidence="3" id="KW-1185">Reference proteome</keyword>
<dbReference type="EMBL" id="JACEFO010000070">
    <property type="protein sequence ID" value="KAF8783604.1"/>
    <property type="molecule type" value="Genomic_DNA"/>
</dbReference>
<evidence type="ECO:0000313" key="2">
    <source>
        <dbReference type="EMBL" id="KAF8783604.1"/>
    </source>
</evidence>
<comment type="caution">
    <text evidence="2">The sequence shown here is derived from an EMBL/GenBank/DDBJ whole genome shotgun (WGS) entry which is preliminary data.</text>
</comment>
<dbReference type="OrthoDB" id="655353at2759"/>
<accession>A0A835G2X9</accession>
<dbReference type="InterPro" id="IPR013181">
    <property type="entry name" value="DUF1719"/>
</dbReference>
<feature type="region of interest" description="Disordered" evidence="1">
    <location>
        <begin position="441"/>
        <end position="463"/>
    </location>
</feature>
<dbReference type="AlphaFoldDB" id="A0A835G2X9"/>
<feature type="compositionally biased region" description="Basic residues" evidence="1">
    <location>
        <begin position="450"/>
        <end position="463"/>
    </location>
</feature>
<dbReference type="Proteomes" id="UP000636709">
    <property type="component" value="Unassembled WGS sequence"/>
</dbReference>
<reference evidence="2" key="1">
    <citation type="submission" date="2020-07" db="EMBL/GenBank/DDBJ databases">
        <title>Genome sequence and genetic diversity analysis of an under-domesticated orphan crop, white fonio (Digitaria exilis).</title>
        <authorList>
            <person name="Bennetzen J.L."/>
            <person name="Chen S."/>
            <person name="Ma X."/>
            <person name="Wang X."/>
            <person name="Yssel A.E.J."/>
            <person name="Chaluvadi S.R."/>
            <person name="Johnson M."/>
            <person name="Gangashetty P."/>
            <person name="Hamidou F."/>
            <person name="Sanogo M.D."/>
            <person name="Zwaenepoel A."/>
            <person name="Wallace J."/>
            <person name="Van De Peer Y."/>
            <person name="Van Deynze A."/>
        </authorList>
    </citation>
    <scope>NUCLEOTIDE SEQUENCE</scope>
    <source>
        <tissue evidence="2">Leaves</tissue>
    </source>
</reference>
<dbReference type="PANTHER" id="PTHR33377">
    <property type="entry name" value="OS10G0134700 PROTEIN-RELATED"/>
    <property type="match status" value="1"/>
</dbReference>
<protein>
    <submittedName>
        <fullName evidence="2">Uncharacterized protein</fullName>
    </submittedName>
</protein>
<dbReference type="PANTHER" id="PTHR33377:SF4">
    <property type="entry name" value="OS07G0285800 PROTEIN"/>
    <property type="match status" value="1"/>
</dbReference>
<feature type="region of interest" description="Disordered" evidence="1">
    <location>
        <begin position="94"/>
        <end position="119"/>
    </location>
</feature>
<sequence length="463" mass="52096">MSDFIVAAVGGAILQDIVSRAISFALGKRKEWASHGEYLQRVRKAVQEVEFMLERTAKLPITDVSLLRQKIELKREFIEAAECLLNSRRKKRQETSQVVARSSSPHGLSPTSSATPKDELRLSCDDVERFERLAVSARSILTDVQSGCSLRSSMNFSSPLISHLFEWKTLSYRAVQADQKHWFEVWPARLKEDRGVEALLQYSYCDNIRPDKSFKVWLALRLSESTDIVGIAIKCLQSMASQFNLVADTATGQLTLLASSNLQDISYSHAPPWGTIHERFSELTQWCRPNPLCCKAKGYTPCADKVVVSSQISQAFPEEVILFSFECCISAPEYNLRSSADARGRRSVMKNSKRSPLLLIAGVVPHYVHDEGLKESYAYEVVGFKEQRRDGSMQEMSEMVRSQAISRFIRQPQLTDYGMLWISPHGCAYYGVQKINSVMASVPGADGSSKTKRAAKRRRRNCG</sequence>
<evidence type="ECO:0000313" key="3">
    <source>
        <dbReference type="Proteomes" id="UP000636709"/>
    </source>
</evidence>